<feature type="transmembrane region" description="Helical" evidence="1">
    <location>
        <begin position="96"/>
        <end position="122"/>
    </location>
</feature>
<dbReference type="AlphaFoldDB" id="A0A941W4A7"/>
<dbReference type="EMBL" id="JAANXD010000078">
    <property type="protein sequence ID" value="MBS1259028.1"/>
    <property type="molecule type" value="Genomic_DNA"/>
</dbReference>
<evidence type="ECO:0000256" key="1">
    <source>
        <dbReference type="SAM" id="Phobius"/>
    </source>
</evidence>
<feature type="transmembrane region" description="Helical" evidence="1">
    <location>
        <begin position="57"/>
        <end position="76"/>
    </location>
</feature>
<organism evidence="2 3">
    <name type="scientific">Candidatus Scalindua arabica</name>
    <dbReference type="NCBI Taxonomy" id="1127984"/>
    <lineage>
        <taxon>Bacteria</taxon>
        <taxon>Pseudomonadati</taxon>
        <taxon>Planctomycetota</taxon>
        <taxon>Candidatus Brocadiia</taxon>
        <taxon>Candidatus Brocadiales</taxon>
        <taxon>Candidatus Scalinduaceae</taxon>
        <taxon>Candidatus Scalindua</taxon>
    </lineage>
</organism>
<evidence type="ECO:0000313" key="2">
    <source>
        <dbReference type="EMBL" id="MBS1259028.1"/>
    </source>
</evidence>
<proteinExistence type="predicted"/>
<dbReference type="Proteomes" id="UP000722750">
    <property type="component" value="Unassembled WGS sequence"/>
</dbReference>
<accession>A0A941W4A7</accession>
<comment type="caution">
    <text evidence="2">The sequence shown here is derived from an EMBL/GenBank/DDBJ whole genome shotgun (WGS) entry which is preliminary data.</text>
</comment>
<keyword evidence="1" id="KW-0472">Membrane</keyword>
<sequence>MNTVNVFGHLVSKRKSENLSRLIAGILAKINNIVSIVREKTEGAGEQFLKIMMTLSIIKLAIAMITLVVMTVLFFTHLHVFDPITLQFSKWVSTPITGFIVLIIVVKFAGISIGLTLTIMSVKKITFESMRLRFKEFSKSKLRVFLRRKVQLQTS</sequence>
<protein>
    <submittedName>
        <fullName evidence="2">Uncharacterized protein</fullName>
    </submittedName>
</protein>
<keyword evidence="1" id="KW-0812">Transmembrane</keyword>
<gene>
    <name evidence="2" type="ORF">MAG551_02094</name>
</gene>
<evidence type="ECO:0000313" key="3">
    <source>
        <dbReference type="Proteomes" id="UP000722750"/>
    </source>
</evidence>
<reference evidence="2" key="1">
    <citation type="journal article" date="2021" name="ISME J.">
        <title>Fine-scale metabolic discontinuity in a stratified prokaryote microbiome of a Red Sea deep halocline.</title>
        <authorList>
            <person name="Michoud G."/>
            <person name="Ngugi D.K."/>
            <person name="Barozzi A."/>
            <person name="Merlino G."/>
            <person name="Calleja M.L."/>
            <person name="Delgado-Huertas A."/>
            <person name="Moran X.A.G."/>
            <person name="Daffonchio D."/>
        </authorList>
    </citation>
    <scope>NUCLEOTIDE SEQUENCE</scope>
    <source>
        <strain evidence="2">SuakinDeep_MAG55_1</strain>
    </source>
</reference>
<name>A0A941W4A7_9BACT</name>
<keyword evidence="1" id="KW-1133">Transmembrane helix</keyword>